<evidence type="ECO:0000256" key="1">
    <source>
        <dbReference type="SAM" id="SignalP"/>
    </source>
</evidence>
<dbReference type="WBParaSite" id="BXY_0152400.1">
    <property type="protein sequence ID" value="BXY_0152400.1"/>
    <property type="gene ID" value="BXY_0152400"/>
</dbReference>
<protein>
    <submittedName>
        <fullName evidence="2">(pine wood nematode) hypothetical protein</fullName>
    </submittedName>
</protein>
<sequence length="78" mass="9728">MKSFLTLFLIFCLAGIAFSYRRRRDSYETVPIYEIEEGSYERPYRRDNYRYPSYNKGSRYNNRRNDDYTYEPIYEVFK</sequence>
<dbReference type="Proteomes" id="UP000582659">
    <property type="component" value="Unassembled WGS sequence"/>
</dbReference>
<feature type="signal peptide" evidence="1">
    <location>
        <begin position="1"/>
        <end position="19"/>
    </location>
</feature>
<evidence type="ECO:0000313" key="5">
    <source>
        <dbReference type="Proteomes" id="UP000659654"/>
    </source>
</evidence>
<gene>
    <name evidence="2" type="ORF">BXYJ_LOCUS1088</name>
</gene>
<reference evidence="6" key="1">
    <citation type="submission" date="2016-11" db="UniProtKB">
        <authorList>
            <consortium name="WormBaseParasite"/>
        </authorList>
    </citation>
    <scope>IDENTIFICATION</scope>
</reference>
<feature type="chain" id="PRO_5036021839" evidence="1">
    <location>
        <begin position="20"/>
        <end position="78"/>
    </location>
</feature>
<reference evidence="3" key="2">
    <citation type="submission" date="2020-08" db="EMBL/GenBank/DDBJ databases">
        <authorList>
            <person name="Kikuchi T."/>
        </authorList>
    </citation>
    <scope>NUCLEOTIDE SEQUENCE</scope>
    <source>
        <strain evidence="2">Ka4C1</strain>
    </source>
</reference>
<proteinExistence type="predicted"/>
<dbReference type="AlphaFoldDB" id="A0A1I7RLD9"/>
<organism evidence="4 6">
    <name type="scientific">Bursaphelenchus xylophilus</name>
    <name type="common">Pinewood nematode worm</name>
    <name type="synonym">Aphelenchoides xylophilus</name>
    <dbReference type="NCBI Taxonomy" id="6326"/>
    <lineage>
        <taxon>Eukaryota</taxon>
        <taxon>Metazoa</taxon>
        <taxon>Ecdysozoa</taxon>
        <taxon>Nematoda</taxon>
        <taxon>Chromadorea</taxon>
        <taxon>Rhabditida</taxon>
        <taxon>Tylenchina</taxon>
        <taxon>Tylenchomorpha</taxon>
        <taxon>Aphelenchoidea</taxon>
        <taxon>Aphelenchoididae</taxon>
        <taxon>Bursaphelenchus</taxon>
    </lineage>
</organism>
<accession>A0A1I7RLD9</accession>
<name>A0A1I7RLD9_BURXY</name>
<dbReference type="Proteomes" id="UP000095284">
    <property type="component" value="Unplaced"/>
</dbReference>
<dbReference type="Proteomes" id="UP000659654">
    <property type="component" value="Unassembled WGS sequence"/>
</dbReference>
<evidence type="ECO:0000313" key="6">
    <source>
        <dbReference type="WBParaSite" id="BXY_0152400.1"/>
    </source>
</evidence>
<keyword evidence="5" id="KW-1185">Reference proteome</keyword>
<dbReference type="EMBL" id="CAJFCV020000001">
    <property type="protein sequence ID" value="CAG9083106.1"/>
    <property type="molecule type" value="Genomic_DNA"/>
</dbReference>
<keyword evidence="1" id="KW-0732">Signal</keyword>
<dbReference type="EMBL" id="CAJFDI010000001">
    <property type="protein sequence ID" value="CAD5208852.1"/>
    <property type="molecule type" value="Genomic_DNA"/>
</dbReference>
<evidence type="ECO:0000313" key="2">
    <source>
        <dbReference type="EMBL" id="CAD5208852.1"/>
    </source>
</evidence>
<evidence type="ECO:0000313" key="4">
    <source>
        <dbReference type="Proteomes" id="UP000095284"/>
    </source>
</evidence>
<evidence type="ECO:0000313" key="3">
    <source>
        <dbReference type="EMBL" id="CAG9083106.1"/>
    </source>
</evidence>